<keyword evidence="3" id="KW-1185">Reference proteome</keyword>
<accession>A0A6A3B1H5</accession>
<keyword evidence="1" id="KW-0813">Transport</keyword>
<evidence type="ECO:0000313" key="3">
    <source>
        <dbReference type="Proteomes" id="UP000436088"/>
    </source>
</evidence>
<comment type="caution">
    <text evidence="2">The sequence shown here is derived from an EMBL/GenBank/DDBJ whole genome shotgun (WGS) entry which is preliminary data.</text>
</comment>
<dbReference type="PANTHER" id="PTHR14146">
    <property type="entry name" value="EXOCYST COMPLEX COMPONENT 4"/>
    <property type="match status" value="1"/>
</dbReference>
<proteinExistence type="inferred from homology"/>
<dbReference type="InterPro" id="IPR039682">
    <property type="entry name" value="Sec8/EXOC4"/>
</dbReference>
<keyword evidence="1" id="KW-0268">Exocytosis</keyword>
<protein>
    <recommendedName>
        <fullName evidence="1">Exocyst complex component Sec8</fullName>
    </recommendedName>
</protein>
<dbReference type="GO" id="GO:0090522">
    <property type="term" value="P:vesicle tethering involved in exocytosis"/>
    <property type="evidence" value="ECO:0007669"/>
    <property type="project" value="UniProtKB-UniRule"/>
</dbReference>
<keyword evidence="1" id="KW-0653">Protein transport</keyword>
<dbReference type="PANTHER" id="PTHR14146:SF0">
    <property type="entry name" value="EXOCYST COMPLEX COMPONENT 4"/>
    <property type="match status" value="1"/>
</dbReference>
<dbReference type="GO" id="GO:0015031">
    <property type="term" value="P:protein transport"/>
    <property type="evidence" value="ECO:0007669"/>
    <property type="project" value="UniProtKB-KW"/>
</dbReference>
<organism evidence="2 3">
    <name type="scientific">Hibiscus syriacus</name>
    <name type="common">Rose of Sharon</name>
    <dbReference type="NCBI Taxonomy" id="106335"/>
    <lineage>
        <taxon>Eukaryota</taxon>
        <taxon>Viridiplantae</taxon>
        <taxon>Streptophyta</taxon>
        <taxon>Embryophyta</taxon>
        <taxon>Tracheophyta</taxon>
        <taxon>Spermatophyta</taxon>
        <taxon>Magnoliopsida</taxon>
        <taxon>eudicotyledons</taxon>
        <taxon>Gunneridae</taxon>
        <taxon>Pentapetalae</taxon>
        <taxon>rosids</taxon>
        <taxon>malvids</taxon>
        <taxon>Malvales</taxon>
        <taxon>Malvaceae</taxon>
        <taxon>Malvoideae</taxon>
        <taxon>Hibiscus</taxon>
    </lineage>
</organism>
<dbReference type="GO" id="GO:0006893">
    <property type="term" value="P:Golgi to plasma membrane transport"/>
    <property type="evidence" value="ECO:0007669"/>
    <property type="project" value="TreeGrafter"/>
</dbReference>
<evidence type="ECO:0000313" key="2">
    <source>
        <dbReference type="EMBL" id="KAE8709718.1"/>
    </source>
</evidence>
<reference evidence="2" key="1">
    <citation type="submission" date="2019-09" db="EMBL/GenBank/DDBJ databases">
        <title>Draft genome information of white flower Hibiscus syriacus.</title>
        <authorList>
            <person name="Kim Y.-M."/>
        </authorList>
    </citation>
    <scope>NUCLEOTIDE SEQUENCE [LARGE SCALE GENOMIC DNA]</scope>
    <source>
        <strain evidence="2">YM2019G1</strain>
    </source>
</reference>
<name>A0A6A3B1H5_HIBSY</name>
<dbReference type="Proteomes" id="UP000436088">
    <property type="component" value="Unassembled WGS sequence"/>
</dbReference>
<gene>
    <name evidence="2" type="ORF">F3Y22_tig00110328pilonHSYRG00203</name>
</gene>
<comment type="function">
    <text evidence="1">Component of the exocyst complex involved in the docking of exocytic vesicles with fusion sites on the plasma membrane.</text>
</comment>
<evidence type="ECO:0000256" key="1">
    <source>
        <dbReference type="RuleBase" id="RU367079"/>
    </source>
</evidence>
<dbReference type="AlphaFoldDB" id="A0A6A3B1H5"/>
<comment type="similarity">
    <text evidence="1">Belongs to the SEC8 family.</text>
</comment>
<dbReference type="EMBL" id="VEPZ02000934">
    <property type="protein sequence ID" value="KAE8709718.1"/>
    <property type="molecule type" value="Genomic_DNA"/>
</dbReference>
<dbReference type="GO" id="GO:0000145">
    <property type="term" value="C:exocyst"/>
    <property type="evidence" value="ECO:0007669"/>
    <property type="project" value="UniProtKB-UniRule"/>
</dbReference>
<dbReference type="GO" id="GO:0006612">
    <property type="term" value="P:protein targeting to membrane"/>
    <property type="evidence" value="ECO:0007669"/>
    <property type="project" value="UniProtKB-UniRule"/>
</dbReference>
<sequence>MKKKRRVKVDSVGYRDGSEDALTFAFRFTDATVSVPNQGVDLVLQGLNKKGHNVPQEGYGSAAVLPEQGIYLAASLYRPVHQFTDKLASMLPENYSQLGNDGLLAFMENFVKDRLLPTMFVDYRKSVQQAISSKFYNHMAATVQLHFGHGQIPVFHIIHPLRKVDLSYRGFRLLIS</sequence>